<protein>
    <recommendedName>
        <fullName evidence="2">Extensin-like C-terminal domain-containing protein</fullName>
    </recommendedName>
</protein>
<gene>
    <name evidence="3" type="ORF">TK0001_6042</name>
</gene>
<feature type="compositionally biased region" description="Pro residues" evidence="1">
    <location>
        <begin position="286"/>
        <end position="320"/>
    </location>
</feature>
<feature type="compositionally biased region" description="Basic and acidic residues" evidence="1">
    <location>
        <begin position="336"/>
        <end position="352"/>
    </location>
</feature>
<feature type="region of interest" description="Disordered" evidence="1">
    <location>
        <begin position="281"/>
        <end position="373"/>
    </location>
</feature>
<dbReference type="Pfam" id="PF06904">
    <property type="entry name" value="Extensin-like_C"/>
    <property type="match status" value="1"/>
</dbReference>
<dbReference type="InterPro" id="IPR009683">
    <property type="entry name" value="Extensin-like_C"/>
</dbReference>
<evidence type="ECO:0000313" key="3">
    <source>
        <dbReference type="EMBL" id="SOR32601.1"/>
    </source>
</evidence>
<sequence length="561" mass="59204">MRELSPEFGQPDRDLGDAGLGLRGKASAGPAEAAAVAVEHAALLRAQLFRIGIDGREPGPELWIQGDGARMPRELRRDCPLDRLKLGAGDAAGQVEEHVGHAVERGARALHRRDRVGEARRRLVPGNCRDLGFVPLQGVREGRNVMLEPDRLEIRQTERRRPVRHVERVGLHAATAGLRTLGEVACGVGGHGQNLRGASDSEASSIGLWAEPRKATAARARFFHVFAGRVRRVLAGNGRAADEGGDGARPGERDTHGMKPSTLASLLACLLAAGLALPDPAWSDPAKPPPATVPLPPPQPPARPDDLVPPAPQVTPLPPERPSELATGPDKGAVAKPDEPPKETKNPNDTKDAPAALPEAPLPPARPPELSGESALALKVSAPDDTACLRRLERLGARFEAASPLGNGQCSAPHPLTVTALADGVTLEPAATLNCRAAEALARWTTEVQVAAQKEFGESLKSLALGGTYVCRGQNHDTDAKLSEHSFANAVDVMAYGFTKRASLKVTAAPDGTPEAAFLASARTGACTFFRTVLGPGSDAAHGNHLHLDMRERNAGHRLCQ</sequence>
<reference evidence="4" key="1">
    <citation type="submission" date="2017-10" db="EMBL/GenBank/DDBJ databases">
        <authorList>
            <person name="Regsiter A."/>
            <person name="William W."/>
        </authorList>
    </citation>
    <scope>NUCLEOTIDE SEQUENCE [LARGE SCALE GENOMIC DNA]</scope>
</reference>
<dbReference type="EMBL" id="LT962688">
    <property type="protein sequence ID" value="SOR32601.1"/>
    <property type="molecule type" value="Genomic_DNA"/>
</dbReference>
<evidence type="ECO:0000313" key="4">
    <source>
        <dbReference type="Proteomes" id="UP000233769"/>
    </source>
</evidence>
<dbReference type="Proteomes" id="UP000233769">
    <property type="component" value="Chromosome tk0001"/>
</dbReference>
<name>A0A2N9AZ50_METEX</name>
<organism evidence="3 4">
    <name type="scientific">Methylorubrum extorquens</name>
    <name type="common">Methylobacterium dichloromethanicum</name>
    <name type="synonym">Methylobacterium extorquens</name>
    <dbReference type="NCBI Taxonomy" id="408"/>
    <lineage>
        <taxon>Bacteria</taxon>
        <taxon>Pseudomonadati</taxon>
        <taxon>Pseudomonadota</taxon>
        <taxon>Alphaproteobacteria</taxon>
        <taxon>Hyphomicrobiales</taxon>
        <taxon>Methylobacteriaceae</taxon>
        <taxon>Methylorubrum</taxon>
    </lineage>
</organism>
<accession>A0A2N9AZ50</accession>
<feature type="region of interest" description="Disordered" evidence="1">
    <location>
        <begin position="1"/>
        <end position="21"/>
    </location>
</feature>
<proteinExistence type="predicted"/>
<evidence type="ECO:0000259" key="2">
    <source>
        <dbReference type="Pfam" id="PF06904"/>
    </source>
</evidence>
<feature type="domain" description="Extensin-like C-terminal" evidence="2">
    <location>
        <begin position="387"/>
        <end position="561"/>
    </location>
</feature>
<feature type="region of interest" description="Disordered" evidence="1">
    <location>
        <begin position="238"/>
        <end position="259"/>
    </location>
</feature>
<feature type="compositionally biased region" description="Basic and acidic residues" evidence="1">
    <location>
        <begin position="1"/>
        <end position="16"/>
    </location>
</feature>
<evidence type="ECO:0000256" key="1">
    <source>
        <dbReference type="SAM" id="MobiDB-lite"/>
    </source>
</evidence>
<dbReference type="AlphaFoldDB" id="A0A2N9AZ50"/>